<evidence type="ECO:0000313" key="3">
    <source>
        <dbReference type="EMBL" id="KAG5572413.1"/>
    </source>
</evidence>
<dbReference type="Pfam" id="PF20167">
    <property type="entry name" value="Transposase_32"/>
    <property type="match status" value="1"/>
</dbReference>
<name>A0A9J5WA41_SOLCO</name>
<proteinExistence type="predicted"/>
<dbReference type="Proteomes" id="UP000824120">
    <property type="component" value="Chromosome 12"/>
</dbReference>
<protein>
    <recommendedName>
        <fullName evidence="2">Putative plant transposon protein domain-containing protein</fullName>
    </recommendedName>
</protein>
<feature type="region of interest" description="Disordered" evidence="1">
    <location>
        <begin position="184"/>
        <end position="211"/>
    </location>
</feature>
<dbReference type="AlphaFoldDB" id="A0A9J5WA41"/>
<feature type="compositionally biased region" description="Basic and acidic residues" evidence="1">
    <location>
        <begin position="196"/>
        <end position="211"/>
    </location>
</feature>
<gene>
    <name evidence="3" type="ORF">H5410_062179</name>
</gene>
<evidence type="ECO:0000313" key="4">
    <source>
        <dbReference type="Proteomes" id="UP000824120"/>
    </source>
</evidence>
<evidence type="ECO:0000256" key="1">
    <source>
        <dbReference type="SAM" id="MobiDB-lite"/>
    </source>
</evidence>
<reference evidence="3 4" key="1">
    <citation type="submission" date="2020-09" db="EMBL/GenBank/DDBJ databases">
        <title>De no assembly of potato wild relative species, Solanum commersonii.</title>
        <authorList>
            <person name="Cho K."/>
        </authorList>
    </citation>
    <scope>NUCLEOTIDE SEQUENCE [LARGE SCALE GENOMIC DNA]</scope>
    <source>
        <strain evidence="3">LZ3.2</strain>
        <tissue evidence="3">Leaf</tissue>
    </source>
</reference>
<organism evidence="3 4">
    <name type="scientific">Solanum commersonii</name>
    <name type="common">Commerson's wild potato</name>
    <name type="synonym">Commerson's nightshade</name>
    <dbReference type="NCBI Taxonomy" id="4109"/>
    <lineage>
        <taxon>Eukaryota</taxon>
        <taxon>Viridiplantae</taxon>
        <taxon>Streptophyta</taxon>
        <taxon>Embryophyta</taxon>
        <taxon>Tracheophyta</taxon>
        <taxon>Spermatophyta</taxon>
        <taxon>Magnoliopsida</taxon>
        <taxon>eudicotyledons</taxon>
        <taxon>Gunneridae</taxon>
        <taxon>Pentapetalae</taxon>
        <taxon>asterids</taxon>
        <taxon>lamiids</taxon>
        <taxon>Solanales</taxon>
        <taxon>Solanaceae</taxon>
        <taxon>Solanoideae</taxon>
        <taxon>Solaneae</taxon>
        <taxon>Solanum</taxon>
    </lineage>
</organism>
<keyword evidence="4" id="KW-1185">Reference proteome</keyword>
<dbReference type="OrthoDB" id="1305902at2759"/>
<dbReference type="EMBL" id="JACXVP010000012">
    <property type="protein sequence ID" value="KAG5572413.1"/>
    <property type="molecule type" value="Genomic_DNA"/>
</dbReference>
<sequence>MGDINAGNREDANQWVVENSERKKSAGVHQVDTYTTLQAQIASIAKDVKQLTLAQAQMTQSIICDFCAEGHPTHECQQVPLAEEEVNVVGNYNRGNNFNAMGQKHPDSRGVHRMGQQGNQSNLEEMFKSFITKVDEKFENQSASIRNLEKQVGQIANQISERTPGTLPSDKVRNPKDLKAVTLRSGKMLSENCQSPKEKSRESQVEKKESHEIKKGAFFSFSFIHQDFKDTQPYGESTKEKKIGVVPSKRGSSSTQKGSNSSKEKEPPPLKSYDATKFVSWKAQQRFKVYQEIVRRKWEVLFEQPEEANMTVVMEFYANLPEHEYQVCMVRGKTVNFAQEAIENAYNFPKFGGTVEDEYRTTYMKEPYKWDMFIEVICTSG</sequence>
<accession>A0A9J5WA41</accession>
<feature type="domain" description="Putative plant transposon protein" evidence="2">
    <location>
        <begin position="295"/>
        <end position="381"/>
    </location>
</feature>
<comment type="caution">
    <text evidence="3">The sequence shown here is derived from an EMBL/GenBank/DDBJ whole genome shotgun (WGS) entry which is preliminary data.</text>
</comment>
<feature type="region of interest" description="Disordered" evidence="1">
    <location>
        <begin position="232"/>
        <end position="271"/>
    </location>
</feature>
<feature type="compositionally biased region" description="Low complexity" evidence="1">
    <location>
        <begin position="251"/>
        <end position="261"/>
    </location>
</feature>
<dbReference type="InterPro" id="IPR046796">
    <property type="entry name" value="Transposase_32_dom"/>
</dbReference>
<evidence type="ECO:0000259" key="2">
    <source>
        <dbReference type="Pfam" id="PF20167"/>
    </source>
</evidence>